<dbReference type="EMBL" id="QRYW01000041">
    <property type="protein sequence ID" value="RGV20314.1"/>
    <property type="molecule type" value="Genomic_DNA"/>
</dbReference>
<protein>
    <submittedName>
        <fullName evidence="1">Uncharacterized protein</fullName>
    </submittedName>
</protein>
<proteinExistence type="predicted"/>
<gene>
    <name evidence="1" type="ORF">DWW24_16465</name>
</gene>
<name>A0A412W7Q5_9BACT</name>
<dbReference type="AlphaFoldDB" id="A0A412W7Q5"/>
<evidence type="ECO:0000313" key="2">
    <source>
        <dbReference type="Proteomes" id="UP000283426"/>
    </source>
</evidence>
<evidence type="ECO:0000313" key="1">
    <source>
        <dbReference type="EMBL" id="RGV20314.1"/>
    </source>
</evidence>
<comment type="caution">
    <text evidence="1">The sequence shown here is derived from an EMBL/GenBank/DDBJ whole genome shotgun (WGS) entry which is preliminary data.</text>
</comment>
<organism evidence="1 2">
    <name type="scientific">Odoribacter splanchnicus</name>
    <dbReference type="NCBI Taxonomy" id="28118"/>
    <lineage>
        <taxon>Bacteria</taxon>
        <taxon>Pseudomonadati</taxon>
        <taxon>Bacteroidota</taxon>
        <taxon>Bacteroidia</taxon>
        <taxon>Bacteroidales</taxon>
        <taxon>Odoribacteraceae</taxon>
        <taxon>Odoribacter</taxon>
    </lineage>
</organism>
<accession>A0A412W7Q5</accession>
<sequence>MGGPEKYHKLIPNFQVLRLDIGMNTTFLKNGRMVLGILFVLGCCACSDESVPAGKVTEESVYDRMGRLHNEGLDYVLERISEEAPFTRSGARKLPPAEEIRDMCDDFARMCGYVCPARTRAGSEVSDDFSFLSVAQQEWVGRLKSEVRRVTPERTEDFAIAVGRLEQQVELDDRLAASEREIVRYAMAVCRYSAVYWAENYERWMTELFGVGKLPLNRMRTRGEETPVSKEWWENYKTVVWSDGMSAVQRGEKYYLQGAIAGSVGEVLQGNQ</sequence>
<reference evidence="1 2" key="1">
    <citation type="submission" date="2018-08" db="EMBL/GenBank/DDBJ databases">
        <title>A genome reference for cultivated species of the human gut microbiota.</title>
        <authorList>
            <person name="Zou Y."/>
            <person name="Xue W."/>
            <person name="Luo G."/>
        </authorList>
    </citation>
    <scope>NUCLEOTIDE SEQUENCE [LARGE SCALE GENOMIC DNA]</scope>
    <source>
        <strain evidence="1 2">AF14-6AC</strain>
    </source>
</reference>
<dbReference type="Proteomes" id="UP000283426">
    <property type="component" value="Unassembled WGS sequence"/>
</dbReference>